<dbReference type="AlphaFoldDB" id="A0A2I2KTK3"/>
<proteinExistence type="predicted"/>
<accession>A0A2I2KTK3</accession>
<keyword evidence="2" id="KW-1185">Reference proteome</keyword>
<protein>
    <submittedName>
        <fullName evidence="1">Uncharacterized protein</fullName>
    </submittedName>
</protein>
<dbReference type="Proteomes" id="UP000234331">
    <property type="component" value="Unassembled WGS sequence"/>
</dbReference>
<organism evidence="1 2">
    <name type="scientific">Frankia canadensis</name>
    <dbReference type="NCBI Taxonomy" id="1836972"/>
    <lineage>
        <taxon>Bacteria</taxon>
        <taxon>Bacillati</taxon>
        <taxon>Actinomycetota</taxon>
        <taxon>Actinomycetes</taxon>
        <taxon>Frankiales</taxon>
        <taxon>Frankiaceae</taxon>
        <taxon>Frankia</taxon>
    </lineage>
</organism>
<reference evidence="1 2" key="1">
    <citation type="submission" date="2017-06" db="EMBL/GenBank/DDBJ databases">
        <authorList>
            <person name="Kim H.J."/>
            <person name="Triplett B.A."/>
        </authorList>
    </citation>
    <scope>NUCLEOTIDE SEQUENCE [LARGE SCALE GENOMIC DNA]</scope>
    <source>
        <strain evidence="1">FRACA_ARgP5</strain>
    </source>
</reference>
<evidence type="ECO:0000313" key="1">
    <source>
        <dbReference type="EMBL" id="SNQ48986.1"/>
    </source>
</evidence>
<evidence type="ECO:0000313" key="2">
    <source>
        <dbReference type="Proteomes" id="UP000234331"/>
    </source>
</evidence>
<gene>
    <name evidence="1" type="ORF">FRACA_2970012</name>
</gene>
<sequence>MSKLPATEWVSEDVVVPGLAGMDENRAYRAMDLLVEADIAGAVQEPLFFSRRPIF</sequence>
<dbReference type="EMBL" id="FZMO01000220">
    <property type="protein sequence ID" value="SNQ48986.1"/>
    <property type="molecule type" value="Genomic_DNA"/>
</dbReference>
<name>A0A2I2KTK3_9ACTN</name>